<dbReference type="Pfam" id="PF01176">
    <property type="entry name" value="eIF-1a"/>
    <property type="match status" value="1"/>
</dbReference>
<dbReference type="NCBIfam" id="NF003084">
    <property type="entry name" value="PRK04012.1-3"/>
    <property type="match status" value="1"/>
</dbReference>
<dbReference type="PROSITE" id="PS50832">
    <property type="entry name" value="S1_IF1_TYPE"/>
    <property type="match status" value="1"/>
</dbReference>
<protein>
    <recommendedName>
        <fullName evidence="4">S1-like domain-containing protein</fullName>
    </recommendedName>
</protein>
<dbReference type="HAMAP" id="MF_00216">
    <property type="entry name" value="aIF_1A"/>
    <property type="match status" value="1"/>
</dbReference>
<proteinExistence type="inferred from homology"/>
<reference evidence="5" key="1">
    <citation type="submission" date="2019-08" db="EMBL/GenBank/DDBJ databases">
        <authorList>
            <person name="Kucharzyk K."/>
            <person name="Murdoch R.W."/>
            <person name="Higgins S."/>
            <person name="Loffler F."/>
        </authorList>
    </citation>
    <scope>NUCLEOTIDE SEQUENCE</scope>
</reference>
<dbReference type="AlphaFoldDB" id="A0A644TX13"/>
<comment type="caution">
    <text evidence="5">The sequence shown here is derived from an EMBL/GenBank/DDBJ whole genome shotgun (WGS) entry which is preliminary data.</text>
</comment>
<dbReference type="Gene3D" id="2.40.50.140">
    <property type="entry name" value="Nucleic acid-binding proteins"/>
    <property type="match status" value="1"/>
</dbReference>
<evidence type="ECO:0000313" key="5">
    <source>
        <dbReference type="EMBL" id="MPL71526.1"/>
    </source>
</evidence>
<dbReference type="GO" id="GO:0003723">
    <property type="term" value="F:RNA binding"/>
    <property type="evidence" value="ECO:0007669"/>
    <property type="project" value="InterPro"/>
</dbReference>
<organism evidence="5">
    <name type="scientific">bioreactor metagenome</name>
    <dbReference type="NCBI Taxonomy" id="1076179"/>
    <lineage>
        <taxon>unclassified sequences</taxon>
        <taxon>metagenomes</taxon>
        <taxon>ecological metagenomes</taxon>
    </lineage>
</organism>
<dbReference type="NCBIfam" id="NF003085">
    <property type="entry name" value="PRK04012.1-5"/>
    <property type="match status" value="1"/>
</dbReference>
<evidence type="ECO:0000256" key="3">
    <source>
        <dbReference type="ARBA" id="ARBA00022917"/>
    </source>
</evidence>
<keyword evidence="3" id="KW-0648">Protein biosynthesis</keyword>
<sequence>MGRIENANQDVSDDGSIIRVKLPNKRLKEQFAQAELMLGSNHIRVRCSDGVTRLGRIKGKIKKRVWIREGDILIVVPWDFQDEKCDIIYRYTTPQVDWLRAHKYL</sequence>
<gene>
    <name evidence="5" type="ORF">SDC9_17303</name>
</gene>
<dbReference type="PANTHER" id="PTHR21668">
    <property type="entry name" value="EIF-1A"/>
    <property type="match status" value="1"/>
</dbReference>
<dbReference type="InterPro" id="IPR001253">
    <property type="entry name" value="TIF_eIF-1A"/>
</dbReference>
<feature type="domain" description="S1-like" evidence="4">
    <location>
        <begin position="18"/>
        <end position="92"/>
    </location>
</feature>
<dbReference type="PROSITE" id="PS01262">
    <property type="entry name" value="IF1A"/>
    <property type="match status" value="1"/>
</dbReference>
<name>A0A644TX13_9ZZZZ</name>
<keyword evidence="2" id="KW-0396">Initiation factor</keyword>
<evidence type="ECO:0000256" key="1">
    <source>
        <dbReference type="ARBA" id="ARBA00007392"/>
    </source>
</evidence>
<evidence type="ECO:0000256" key="2">
    <source>
        <dbReference type="ARBA" id="ARBA00022540"/>
    </source>
</evidence>
<dbReference type="InterPro" id="IPR006196">
    <property type="entry name" value="RNA-binding_domain_S1_IF1"/>
</dbReference>
<dbReference type="EMBL" id="VSSQ01000060">
    <property type="protein sequence ID" value="MPL71526.1"/>
    <property type="molecule type" value="Genomic_DNA"/>
</dbReference>
<dbReference type="NCBIfam" id="TIGR00523">
    <property type="entry name" value="eIF-1A"/>
    <property type="match status" value="1"/>
</dbReference>
<accession>A0A644TX13</accession>
<dbReference type="InterPro" id="IPR018104">
    <property type="entry name" value="TIF_eIF-1A_CS"/>
</dbReference>
<dbReference type="SMART" id="SM00652">
    <property type="entry name" value="eIF1a"/>
    <property type="match status" value="1"/>
</dbReference>
<dbReference type="CDD" id="cd05793">
    <property type="entry name" value="S1_IF1A"/>
    <property type="match status" value="1"/>
</dbReference>
<dbReference type="InterPro" id="IPR012340">
    <property type="entry name" value="NA-bd_OB-fold"/>
</dbReference>
<dbReference type="GO" id="GO:0003743">
    <property type="term" value="F:translation initiation factor activity"/>
    <property type="evidence" value="ECO:0007669"/>
    <property type="project" value="UniProtKB-KW"/>
</dbReference>
<dbReference type="SUPFAM" id="SSF50249">
    <property type="entry name" value="Nucleic acid-binding proteins"/>
    <property type="match status" value="1"/>
</dbReference>
<comment type="similarity">
    <text evidence="1">Belongs to the eIF-1A family.</text>
</comment>
<evidence type="ECO:0000259" key="4">
    <source>
        <dbReference type="PROSITE" id="PS50832"/>
    </source>
</evidence>